<feature type="region of interest" description="Disordered" evidence="2">
    <location>
        <begin position="85"/>
        <end position="107"/>
    </location>
</feature>
<evidence type="ECO:0000259" key="4">
    <source>
        <dbReference type="Pfam" id="PF21666"/>
    </source>
</evidence>
<dbReference type="Proteomes" id="UP000053319">
    <property type="component" value="Unassembled WGS sequence"/>
</dbReference>
<dbReference type="AlphaFoldDB" id="R7SJH3"/>
<gene>
    <name evidence="5" type="ORF">DICSQDRAFT_113245</name>
</gene>
<accession>R7SJH3</accession>
<dbReference type="Pfam" id="PF14033">
    <property type="entry name" value="DUF4246"/>
    <property type="match status" value="1"/>
</dbReference>
<dbReference type="InterPro" id="IPR049192">
    <property type="entry name" value="DUF4246_C"/>
</dbReference>
<dbReference type="PANTHER" id="PTHR33119:SF1">
    <property type="entry name" value="FE2OG DIOXYGENASE DOMAIN-CONTAINING PROTEIN"/>
    <property type="match status" value="1"/>
</dbReference>
<dbReference type="KEGG" id="dsq:DICSQDRAFT_113245"/>
<evidence type="ECO:0000313" key="5">
    <source>
        <dbReference type="EMBL" id="EJF56294.1"/>
    </source>
</evidence>
<dbReference type="OrthoDB" id="415532at2759"/>
<name>R7SJH3_DICSQ</name>
<dbReference type="EMBL" id="JH719476">
    <property type="protein sequence ID" value="EJF56294.1"/>
    <property type="molecule type" value="Genomic_DNA"/>
</dbReference>
<dbReference type="PANTHER" id="PTHR33119">
    <property type="entry name" value="IFI3P"/>
    <property type="match status" value="1"/>
</dbReference>
<dbReference type="HOGENOM" id="CLU_012066_2_0_1"/>
<dbReference type="RefSeq" id="XP_007370967.1">
    <property type="nucleotide sequence ID" value="XM_007370905.1"/>
</dbReference>
<dbReference type="Pfam" id="PF21666">
    <property type="entry name" value="DUF4246_N"/>
    <property type="match status" value="1"/>
</dbReference>
<reference evidence="5 6" key="1">
    <citation type="journal article" date="2012" name="Science">
        <title>The Paleozoic origin of enzymatic lignin decomposition reconstructed from 31 fungal genomes.</title>
        <authorList>
            <person name="Floudas D."/>
            <person name="Binder M."/>
            <person name="Riley R."/>
            <person name="Barry K."/>
            <person name="Blanchette R.A."/>
            <person name="Henrissat B."/>
            <person name="Martinez A.T."/>
            <person name="Otillar R."/>
            <person name="Spatafora J.W."/>
            <person name="Yadav J.S."/>
            <person name="Aerts A."/>
            <person name="Benoit I."/>
            <person name="Boyd A."/>
            <person name="Carlson A."/>
            <person name="Copeland A."/>
            <person name="Coutinho P.M."/>
            <person name="de Vries R.P."/>
            <person name="Ferreira P."/>
            <person name="Findley K."/>
            <person name="Foster B."/>
            <person name="Gaskell J."/>
            <person name="Glotzer D."/>
            <person name="Gorecki P."/>
            <person name="Heitman J."/>
            <person name="Hesse C."/>
            <person name="Hori C."/>
            <person name="Igarashi K."/>
            <person name="Jurgens J.A."/>
            <person name="Kallen N."/>
            <person name="Kersten P."/>
            <person name="Kohler A."/>
            <person name="Kuees U."/>
            <person name="Kumar T.K.A."/>
            <person name="Kuo A."/>
            <person name="LaButti K."/>
            <person name="Larrondo L.F."/>
            <person name="Lindquist E."/>
            <person name="Ling A."/>
            <person name="Lombard V."/>
            <person name="Lucas S."/>
            <person name="Lundell T."/>
            <person name="Martin R."/>
            <person name="McLaughlin D.J."/>
            <person name="Morgenstern I."/>
            <person name="Morin E."/>
            <person name="Murat C."/>
            <person name="Nagy L.G."/>
            <person name="Nolan M."/>
            <person name="Ohm R.A."/>
            <person name="Patyshakuliyeva A."/>
            <person name="Rokas A."/>
            <person name="Ruiz-Duenas F.J."/>
            <person name="Sabat G."/>
            <person name="Salamov A."/>
            <person name="Samejima M."/>
            <person name="Schmutz J."/>
            <person name="Slot J.C."/>
            <person name="St John F."/>
            <person name="Stenlid J."/>
            <person name="Sun H."/>
            <person name="Sun S."/>
            <person name="Syed K."/>
            <person name="Tsang A."/>
            <person name="Wiebenga A."/>
            <person name="Young D."/>
            <person name="Pisabarro A."/>
            <person name="Eastwood D.C."/>
            <person name="Martin F."/>
            <person name="Cullen D."/>
            <person name="Grigoriev I.V."/>
            <person name="Hibbett D.S."/>
        </authorList>
    </citation>
    <scope>NUCLEOTIDE SEQUENCE [LARGE SCALE GENOMIC DNA]</scope>
    <source>
        <strain evidence="5 6">LYAD-421 SS1</strain>
    </source>
</reference>
<feature type="compositionally biased region" description="Acidic residues" evidence="2">
    <location>
        <begin position="93"/>
        <end position="107"/>
    </location>
</feature>
<feature type="coiled-coil region" evidence="1">
    <location>
        <begin position="547"/>
        <end position="574"/>
    </location>
</feature>
<keyword evidence="1" id="KW-0175">Coiled coil</keyword>
<organism evidence="5 6">
    <name type="scientific">Dichomitus squalens (strain LYAD-421)</name>
    <name type="common">Western red white-rot fungus</name>
    <dbReference type="NCBI Taxonomy" id="732165"/>
    <lineage>
        <taxon>Eukaryota</taxon>
        <taxon>Fungi</taxon>
        <taxon>Dikarya</taxon>
        <taxon>Basidiomycota</taxon>
        <taxon>Agaricomycotina</taxon>
        <taxon>Agaricomycetes</taxon>
        <taxon>Polyporales</taxon>
        <taxon>Polyporaceae</taxon>
        <taxon>Dichomitus</taxon>
    </lineage>
</organism>
<dbReference type="OMA" id="EHICAAA"/>
<feature type="domain" description="DUF4246" evidence="4">
    <location>
        <begin position="13"/>
        <end position="68"/>
    </location>
</feature>
<protein>
    <submittedName>
        <fullName evidence="5">Uncharacterized protein</fullName>
    </submittedName>
</protein>
<feature type="domain" description="DUF4246" evidence="3">
    <location>
        <begin position="122"/>
        <end position="524"/>
    </location>
</feature>
<sequence length="589" mass="67783">MADSDSGHSDEETVNHVYNFPTPFEWNIRDPITLHELRMRAFAAMVLEKPRWWEKVLDEALVDKWRQEMQEFDRLAVARAQKQVKRRWPKDGDSDDPDDHSEDEDEEDSAIQQWLCDLVTDAQFEWTFAFLKHAAGQRDETTGCQVTTIPCVYEASVLVPEELKMSLTQQAGVLESVPDEEKDWHPGSDGQVLDLVHPSLYCLCIDRTQVVRPAEEIARFGDPLTVYNMAMCREERPDIDHDIGDYYISLDFQWLPTDFQVSESGDVRRLGYINNLHPIKHRALCDTITSVLQRFVPLFEKSLSDVLSPTPPLAINVNPYLWYSHLPLEVRYDSESEKRKPLIPDPTPFAPPSAEGRIELNLKGRVLQVIVKLANIMLTPEKPHYRGGSWHVEGMANEKIVATGLYYYACDNITESRLAFRAQVGTDSESINMLYVNGDRRAWKTTYGMGSEEPLNQNLGSIVAAEGKCVVFPNIYQHRVQPFELADKTKPGHRKILCFFLVQPFVTIASTSRVPPQQREWILDEMERAPPLQRLPRELFDMVADYALASTSTRKQAENDREELMEERKNFVVTHNEEVFEVPFNLCEH</sequence>
<evidence type="ECO:0000259" key="3">
    <source>
        <dbReference type="Pfam" id="PF14033"/>
    </source>
</evidence>
<dbReference type="InterPro" id="IPR049207">
    <property type="entry name" value="DUF4246_N"/>
</dbReference>
<evidence type="ECO:0000313" key="6">
    <source>
        <dbReference type="Proteomes" id="UP000053319"/>
    </source>
</evidence>
<evidence type="ECO:0000256" key="1">
    <source>
        <dbReference type="SAM" id="Coils"/>
    </source>
</evidence>
<evidence type="ECO:0000256" key="2">
    <source>
        <dbReference type="SAM" id="MobiDB-lite"/>
    </source>
</evidence>
<proteinExistence type="predicted"/>
<dbReference type="InterPro" id="IPR025340">
    <property type="entry name" value="DUF4246"/>
</dbReference>
<dbReference type="GeneID" id="18834093"/>